<accession>A0A077AVU7</accession>
<proteinExistence type="predicted"/>
<keyword evidence="2" id="KW-0732">Signal</keyword>
<dbReference type="AlphaFoldDB" id="A0A077AVU7"/>
<dbReference type="RefSeq" id="WP_038464986.1">
    <property type="nucleotide sequence ID" value="NZ_CP008941.1"/>
</dbReference>
<dbReference type="EMBL" id="CP008941">
    <property type="protein sequence ID" value="AIK96511.1"/>
    <property type="molecule type" value="Genomic_DNA"/>
</dbReference>
<gene>
    <name evidence="3" type="ORF">ID47_06790</name>
</gene>
<organism evidence="3 4">
    <name type="scientific">Candidatus Odyssella acanthamoebae</name>
    <dbReference type="NCBI Taxonomy" id="91604"/>
    <lineage>
        <taxon>Bacteria</taxon>
        <taxon>Pseudomonadati</taxon>
        <taxon>Pseudomonadota</taxon>
        <taxon>Alphaproteobacteria</taxon>
        <taxon>Holosporales</taxon>
        <taxon>Candidatus Paracaedibacteraceae</taxon>
        <taxon>Candidatus Odyssella</taxon>
    </lineage>
</organism>
<feature type="signal peptide" evidence="2">
    <location>
        <begin position="1"/>
        <end position="19"/>
    </location>
</feature>
<feature type="chain" id="PRO_5001717314" evidence="2">
    <location>
        <begin position="20"/>
        <end position="407"/>
    </location>
</feature>
<name>A0A077AVU7_9PROT</name>
<dbReference type="eggNOG" id="ENOG50313AW">
    <property type="taxonomic scope" value="Bacteria"/>
</dbReference>
<feature type="compositionally biased region" description="Basic residues" evidence="1">
    <location>
        <begin position="84"/>
        <end position="95"/>
    </location>
</feature>
<dbReference type="OrthoDB" id="9843906at2"/>
<sequence>MRKTIFLLATLLIFSSVPAEETASTPQGIIPSIEEELVSPPVEIIMPSEEPQDVISSIPEEITTTQPIENISSTVADSSFPSHSKSREKKKHKRTREIVNEEEDIVYISWPEFLLALTESRQKSSLAAENFDPENIPGCCCFPKSCCTNCYGKMNVASRIFWTFAQGGTGALASLSHYARRSIIPLVTLGNFDKKTRDYLLLCIAIFQGVGDMSETIHDYAIIKAIQIQKNLKKLEKLYKSEKQRQKLKALAKCAEGSLPNLRIHQKFPLKELDRDLLYKLYYPKSLQMSDLTTEMKRLTELTLLEEIYFMCSDFLWTDTYPLFWLSGTALGLIQLFLIISDLALQDEPSLKISIIMLVIEALQYLSLSMKYDSEQKTFETHKFRKDLAEIDNPENDSSDDTELQEV</sequence>
<dbReference type="HOGENOM" id="CLU_675579_0_0_5"/>
<evidence type="ECO:0000313" key="4">
    <source>
        <dbReference type="Proteomes" id="UP000028926"/>
    </source>
</evidence>
<dbReference type="KEGG" id="paca:ID47_06790"/>
<dbReference type="Proteomes" id="UP000028926">
    <property type="component" value="Chromosome"/>
</dbReference>
<evidence type="ECO:0000256" key="2">
    <source>
        <dbReference type="SAM" id="SignalP"/>
    </source>
</evidence>
<evidence type="ECO:0000313" key="3">
    <source>
        <dbReference type="EMBL" id="AIK96511.1"/>
    </source>
</evidence>
<protein>
    <submittedName>
        <fullName evidence="3">Uncharacterized protein</fullName>
    </submittedName>
</protein>
<evidence type="ECO:0000256" key="1">
    <source>
        <dbReference type="SAM" id="MobiDB-lite"/>
    </source>
</evidence>
<reference evidence="3 4" key="1">
    <citation type="submission" date="2014-07" db="EMBL/GenBank/DDBJ databases">
        <title>Comparative genomic insights into amoeba endosymbionts belonging to the families of Holosporaceae and Candidatus Midichloriaceae within Rickettsiales.</title>
        <authorList>
            <person name="Wang Z."/>
            <person name="Wu M."/>
        </authorList>
    </citation>
    <scope>NUCLEOTIDE SEQUENCE [LARGE SCALE GENOMIC DNA]</scope>
    <source>
        <strain evidence="3">PRA3</strain>
    </source>
</reference>
<keyword evidence="4" id="KW-1185">Reference proteome</keyword>
<feature type="region of interest" description="Disordered" evidence="1">
    <location>
        <begin position="66"/>
        <end position="95"/>
    </location>
</feature>
<feature type="compositionally biased region" description="Polar residues" evidence="1">
    <location>
        <begin position="66"/>
        <end position="81"/>
    </location>
</feature>